<dbReference type="Proteomes" id="UP001151760">
    <property type="component" value="Unassembled WGS sequence"/>
</dbReference>
<keyword evidence="3" id="KW-1185">Reference proteome</keyword>
<gene>
    <name evidence="2" type="ORF">Tco_1015044</name>
</gene>
<feature type="region of interest" description="Disordered" evidence="1">
    <location>
        <begin position="131"/>
        <end position="157"/>
    </location>
</feature>
<evidence type="ECO:0000256" key="1">
    <source>
        <dbReference type="SAM" id="MobiDB-lite"/>
    </source>
</evidence>
<protein>
    <submittedName>
        <fullName evidence="2">Protein kinase-like domain, concanavalin A-like lectin/glucanase domain protein</fullName>
    </submittedName>
</protein>
<name>A0ABQ5FKE0_9ASTR</name>
<organism evidence="2 3">
    <name type="scientific">Tanacetum coccineum</name>
    <dbReference type="NCBI Taxonomy" id="301880"/>
    <lineage>
        <taxon>Eukaryota</taxon>
        <taxon>Viridiplantae</taxon>
        <taxon>Streptophyta</taxon>
        <taxon>Embryophyta</taxon>
        <taxon>Tracheophyta</taxon>
        <taxon>Spermatophyta</taxon>
        <taxon>Magnoliopsida</taxon>
        <taxon>eudicotyledons</taxon>
        <taxon>Gunneridae</taxon>
        <taxon>Pentapetalae</taxon>
        <taxon>asterids</taxon>
        <taxon>campanulids</taxon>
        <taxon>Asterales</taxon>
        <taxon>Asteraceae</taxon>
        <taxon>Asteroideae</taxon>
        <taxon>Anthemideae</taxon>
        <taxon>Anthemidinae</taxon>
        <taxon>Tanacetum</taxon>
    </lineage>
</organism>
<comment type="caution">
    <text evidence="2">The sequence shown here is derived from an EMBL/GenBank/DDBJ whole genome shotgun (WGS) entry which is preliminary data.</text>
</comment>
<evidence type="ECO:0000313" key="3">
    <source>
        <dbReference type="Proteomes" id="UP001151760"/>
    </source>
</evidence>
<feature type="compositionally biased region" description="Basic and acidic residues" evidence="1">
    <location>
        <begin position="147"/>
        <end position="157"/>
    </location>
</feature>
<reference evidence="2" key="1">
    <citation type="journal article" date="2022" name="Int. J. Mol. Sci.">
        <title>Draft Genome of Tanacetum Coccineum: Genomic Comparison of Closely Related Tanacetum-Family Plants.</title>
        <authorList>
            <person name="Yamashiro T."/>
            <person name="Shiraishi A."/>
            <person name="Nakayama K."/>
            <person name="Satake H."/>
        </authorList>
    </citation>
    <scope>NUCLEOTIDE SEQUENCE</scope>
</reference>
<sequence>MSRLNYYWIMSEELKSRRKPSNPVKISNFVGRVKGLKVFVGNFTYKCDFVVLEDTTSIIDHYLGGMVFGKPFVKTTGLVYNKDKGTVTFEKDKENITFKLPHKMERFKHIDKDILKTNKIPPFIITRNDDDQEKTHYSDSLNLGPAYRRDEGSRKDM</sequence>
<dbReference type="Gene3D" id="2.40.70.10">
    <property type="entry name" value="Acid Proteases"/>
    <property type="match status" value="1"/>
</dbReference>
<proteinExistence type="predicted"/>
<reference evidence="2" key="2">
    <citation type="submission" date="2022-01" db="EMBL/GenBank/DDBJ databases">
        <authorList>
            <person name="Yamashiro T."/>
            <person name="Shiraishi A."/>
            <person name="Satake H."/>
            <person name="Nakayama K."/>
        </authorList>
    </citation>
    <scope>NUCLEOTIDE SEQUENCE</scope>
</reference>
<dbReference type="EMBL" id="BQNB010017471">
    <property type="protein sequence ID" value="GJT63564.1"/>
    <property type="molecule type" value="Genomic_DNA"/>
</dbReference>
<evidence type="ECO:0000313" key="2">
    <source>
        <dbReference type="EMBL" id="GJT63564.1"/>
    </source>
</evidence>
<accession>A0ABQ5FKE0</accession>
<dbReference type="InterPro" id="IPR021109">
    <property type="entry name" value="Peptidase_aspartic_dom_sf"/>
</dbReference>